<dbReference type="Proteomes" id="UP000613030">
    <property type="component" value="Unassembled WGS sequence"/>
</dbReference>
<gene>
    <name evidence="1" type="ORF">JI741_20085</name>
</gene>
<keyword evidence="2" id="KW-1185">Reference proteome</keyword>
<dbReference type="RefSeq" id="WP_202012885.1">
    <property type="nucleotide sequence ID" value="NZ_JAERRB010000007.1"/>
</dbReference>
<organism evidence="1 2">
    <name type="scientific">Chryseolinea lacunae</name>
    <dbReference type="NCBI Taxonomy" id="2801331"/>
    <lineage>
        <taxon>Bacteria</taxon>
        <taxon>Pseudomonadati</taxon>
        <taxon>Bacteroidota</taxon>
        <taxon>Cytophagia</taxon>
        <taxon>Cytophagales</taxon>
        <taxon>Fulvivirgaceae</taxon>
        <taxon>Chryseolinea</taxon>
    </lineage>
</organism>
<name>A0ABS1KVV7_9BACT</name>
<proteinExistence type="predicted"/>
<evidence type="ECO:0000313" key="2">
    <source>
        <dbReference type="Proteomes" id="UP000613030"/>
    </source>
</evidence>
<evidence type="ECO:0000313" key="1">
    <source>
        <dbReference type="EMBL" id="MBL0743544.1"/>
    </source>
</evidence>
<reference evidence="1 2" key="1">
    <citation type="submission" date="2021-01" db="EMBL/GenBank/DDBJ databases">
        <title>Chryseolinea sp. Jin1 Genome sequencing and assembly.</title>
        <authorList>
            <person name="Kim I."/>
        </authorList>
    </citation>
    <scope>NUCLEOTIDE SEQUENCE [LARGE SCALE GENOMIC DNA]</scope>
    <source>
        <strain evidence="1 2">Jin1</strain>
    </source>
</reference>
<dbReference type="EMBL" id="JAERRB010000007">
    <property type="protein sequence ID" value="MBL0743544.1"/>
    <property type="molecule type" value="Genomic_DNA"/>
</dbReference>
<sequence length="440" mass="51186">MKAPLTIKDLVNLLYQSREIIEMLFGNKDSINKSEILAREDMTDERLEKLVMYEIIHENDNIIGLDDRILTFIEEFLEIGEVTTSFINDNIQALNENLRYYRIDSNPKFLRNIKRSLKKINSTTSREVMKLHKNIDDTYKNQDNYLIKLQELDKYKRKRDDIINLIKESEQIVSDAQGFFNTIIDPELSSIVLDLRYVLVRNRDYLNEIQSQIIDYINKIQYQAVIYKKIQRLKELKDYEELKYKTDFVDVVAGTKALMFQKRNPLKSRLSLDFLHTDQGYALARKVAVKLDLLRNNTRKPAGKMAAGFDNDNREESASMNIAGLVEKFMQSDSDLFQFVMQYKFPEKVGELSIEKRISLYVGISIDYDAKLKISGKLVKIDYVNEKKQRMKIGYAVIKPAKQKALAEPMPVEPPAPPMEATAQPEPVVVKTKKVRTLTK</sequence>
<comment type="caution">
    <text evidence="1">The sequence shown here is derived from an EMBL/GenBank/DDBJ whole genome shotgun (WGS) entry which is preliminary data.</text>
</comment>
<protein>
    <submittedName>
        <fullName evidence="1">Uncharacterized protein</fullName>
    </submittedName>
</protein>
<accession>A0ABS1KVV7</accession>